<reference evidence="4" key="1">
    <citation type="submission" date="2020-11" db="EMBL/GenBank/DDBJ databases">
        <authorList>
            <consortium name="DOE Joint Genome Institute"/>
            <person name="Ahrendt S."/>
            <person name="Riley R."/>
            <person name="Andreopoulos W."/>
            <person name="Labutti K."/>
            <person name="Pangilinan J."/>
            <person name="Ruiz-Duenas F.J."/>
            <person name="Barrasa J.M."/>
            <person name="Sanchez-Garcia M."/>
            <person name="Camarero S."/>
            <person name="Miyauchi S."/>
            <person name="Serrano A."/>
            <person name="Linde D."/>
            <person name="Babiker R."/>
            <person name="Drula E."/>
            <person name="Ayuso-Fernandez I."/>
            <person name="Pacheco R."/>
            <person name="Padilla G."/>
            <person name="Ferreira P."/>
            <person name="Barriuso J."/>
            <person name="Kellner H."/>
            <person name="Castanera R."/>
            <person name="Alfaro M."/>
            <person name="Ramirez L."/>
            <person name="Pisabarro A.G."/>
            <person name="Kuo A."/>
            <person name="Tritt A."/>
            <person name="Lipzen A."/>
            <person name="He G."/>
            <person name="Yan M."/>
            <person name="Ng V."/>
            <person name="Cullen D."/>
            <person name="Martin F."/>
            <person name="Rosso M.-N."/>
            <person name="Henrissat B."/>
            <person name="Hibbett D."/>
            <person name="Martinez A.T."/>
            <person name="Grigoriev I.V."/>
        </authorList>
    </citation>
    <scope>NUCLEOTIDE SEQUENCE</scope>
    <source>
        <strain evidence="4">CBS 247.69</strain>
    </source>
</reference>
<feature type="domain" description="DUF6533" evidence="3">
    <location>
        <begin position="21"/>
        <end position="66"/>
    </location>
</feature>
<evidence type="ECO:0000256" key="2">
    <source>
        <dbReference type="SAM" id="Phobius"/>
    </source>
</evidence>
<accession>A0A9P6CLU7</accession>
<feature type="transmembrane region" description="Helical" evidence="2">
    <location>
        <begin position="55"/>
        <end position="76"/>
    </location>
</feature>
<dbReference type="EMBL" id="MU150248">
    <property type="protein sequence ID" value="KAF9465279.1"/>
    <property type="molecule type" value="Genomic_DNA"/>
</dbReference>
<comment type="caution">
    <text evidence="4">The sequence shown here is derived from an EMBL/GenBank/DDBJ whole genome shotgun (WGS) entry which is preliminary data.</text>
</comment>
<name>A0A9P6CLU7_9AGAR</name>
<feature type="region of interest" description="Disordered" evidence="1">
    <location>
        <begin position="273"/>
        <end position="314"/>
    </location>
</feature>
<dbReference type="Pfam" id="PF20151">
    <property type="entry name" value="DUF6533"/>
    <property type="match status" value="1"/>
</dbReference>
<dbReference type="InterPro" id="IPR045340">
    <property type="entry name" value="DUF6533"/>
</dbReference>
<evidence type="ECO:0000313" key="5">
    <source>
        <dbReference type="Proteomes" id="UP000807353"/>
    </source>
</evidence>
<dbReference type="AlphaFoldDB" id="A0A9P6CLU7"/>
<keyword evidence="5" id="KW-1185">Reference proteome</keyword>
<evidence type="ECO:0000256" key="1">
    <source>
        <dbReference type="SAM" id="MobiDB-lite"/>
    </source>
</evidence>
<sequence length="314" mass="34876">MSIQDISNIVNDLGNHPISLYIHVSGVALLAVDWLFSLDVELAHAWNGLWNFGRVLFFITRYSPIMDIIINLVIIFQKLDADSFLSSGAVCFSTLLFTQSAKLINLSAVSLFGIGVAEMIMTIRVWALWGRRKNIGILLLIVGICCAAVSLITFKLFAQPHRYVATSLIPGCFSVAMGSTNSWSYIPLVIHQTFIFSLTAIKAIQHSFSIANLAATIQQSDKTSPYFLTFLQRVIHSILSARMLLHLRQDSETFHDSKPTTSLRFADAGRPCDADSSMLMTQHPEEQDTSNRAWFGQEESESQDGGLRSTPEVV</sequence>
<feature type="transmembrane region" description="Helical" evidence="2">
    <location>
        <begin position="135"/>
        <end position="158"/>
    </location>
</feature>
<proteinExistence type="predicted"/>
<feature type="transmembrane region" description="Helical" evidence="2">
    <location>
        <begin position="103"/>
        <end position="123"/>
    </location>
</feature>
<feature type="transmembrane region" description="Helical" evidence="2">
    <location>
        <begin position="20"/>
        <end position="43"/>
    </location>
</feature>
<organism evidence="4 5">
    <name type="scientific">Collybia nuda</name>
    <dbReference type="NCBI Taxonomy" id="64659"/>
    <lineage>
        <taxon>Eukaryota</taxon>
        <taxon>Fungi</taxon>
        <taxon>Dikarya</taxon>
        <taxon>Basidiomycota</taxon>
        <taxon>Agaricomycotina</taxon>
        <taxon>Agaricomycetes</taxon>
        <taxon>Agaricomycetidae</taxon>
        <taxon>Agaricales</taxon>
        <taxon>Tricholomatineae</taxon>
        <taxon>Clitocybaceae</taxon>
        <taxon>Collybia</taxon>
    </lineage>
</organism>
<keyword evidence="2" id="KW-0812">Transmembrane</keyword>
<evidence type="ECO:0000259" key="3">
    <source>
        <dbReference type="Pfam" id="PF20151"/>
    </source>
</evidence>
<protein>
    <recommendedName>
        <fullName evidence="3">DUF6533 domain-containing protein</fullName>
    </recommendedName>
</protein>
<dbReference type="OrthoDB" id="3350812at2759"/>
<keyword evidence="2" id="KW-1133">Transmembrane helix</keyword>
<dbReference type="Proteomes" id="UP000807353">
    <property type="component" value="Unassembled WGS sequence"/>
</dbReference>
<evidence type="ECO:0000313" key="4">
    <source>
        <dbReference type="EMBL" id="KAF9465279.1"/>
    </source>
</evidence>
<keyword evidence="2" id="KW-0472">Membrane</keyword>
<gene>
    <name evidence="4" type="ORF">BDZ94DRAFT_1307163</name>
</gene>